<evidence type="ECO:0000256" key="1">
    <source>
        <dbReference type="SAM" id="Coils"/>
    </source>
</evidence>
<evidence type="ECO:0000313" key="3">
    <source>
        <dbReference type="EMBL" id="CAK0778777.1"/>
    </source>
</evidence>
<feature type="region of interest" description="Disordered" evidence="2">
    <location>
        <begin position="170"/>
        <end position="239"/>
    </location>
</feature>
<reference evidence="3 4" key="1">
    <citation type="submission" date="2023-10" db="EMBL/GenBank/DDBJ databases">
        <authorList>
            <person name="Maclean D."/>
            <person name="Macfadyen A."/>
        </authorList>
    </citation>
    <scope>NUCLEOTIDE SEQUENCE [LARGE SCALE GENOMIC DNA]</scope>
</reference>
<evidence type="ECO:0000313" key="4">
    <source>
        <dbReference type="Proteomes" id="UP001314263"/>
    </source>
</evidence>
<feature type="coiled-coil region" evidence="1">
    <location>
        <begin position="60"/>
        <end position="115"/>
    </location>
</feature>
<dbReference type="AlphaFoldDB" id="A0AAV1I256"/>
<feature type="compositionally biased region" description="Basic and acidic residues" evidence="2">
    <location>
        <begin position="180"/>
        <end position="196"/>
    </location>
</feature>
<organism evidence="3 4">
    <name type="scientific">Coccomyxa viridis</name>
    <dbReference type="NCBI Taxonomy" id="1274662"/>
    <lineage>
        <taxon>Eukaryota</taxon>
        <taxon>Viridiplantae</taxon>
        <taxon>Chlorophyta</taxon>
        <taxon>core chlorophytes</taxon>
        <taxon>Trebouxiophyceae</taxon>
        <taxon>Trebouxiophyceae incertae sedis</taxon>
        <taxon>Coccomyxaceae</taxon>
        <taxon>Coccomyxa</taxon>
    </lineage>
</organism>
<evidence type="ECO:0000256" key="2">
    <source>
        <dbReference type="SAM" id="MobiDB-lite"/>
    </source>
</evidence>
<keyword evidence="4" id="KW-1185">Reference proteome</keyword>
<keyword evidence="1" id="KW-0175">Coiled coil</keyword>
<proteinExistence type="predicted"/>
<dbReference type="EMBL" id="CAUYUE010000005">
    <property type="protein sequence ID" value="CAK0778777.1"/>
    <property type="molecule type" value="Genomic_DNA"/>
</dbReference>
<comment type="caution">
    <text evidence="3">The sequence shown here is derived from an EMBL/GenBank/DDBJ whole genome shotgun (WGS) entry which is preliminary data.</text>
</comment>
<sequence>MENLQMGVTVTEVKDYLEFWLTRKTSVLQKEHEQQMTSIKGELEVCQHEVGNLTGRLGDCQDLQNQLEKSERLIQDKNTELKVASEETQHWKRSREEISANLAEKETELLAVKAANAVLVAEIQERHSFAETIRHNWRVLKATVESFQCEEVKPLDLEALVSVAPDGDCAMGEGAGTDSRAQESSDHSETLSKRVSDQGGEEEISGGEEDAPEAIPNGEVVNKDRAEGSTPANRPMVSMEERRCQLMRAIKRVAKVAHSRIITRKRVMAVLHEDASYQGWMHDDKWDNGRTAYECKQRGLIENLGKGKWRVTRAGMRYHGGEGSSPLD</sequence>
<name>A0AAV1I256_9CHLO</name>
<protein>
    <submittedName>
        <fullName evidence="3">Uncharacterized protein</fullName>
    </submittedName>
</protein>
<gene>
    <name evidence="3" type="ORF">CVIRNUC_004646</name>
</gene>
<feature type="compositionally biased region" description="Acidic residues" evidence="2">
    <location>
        <begin position="199"/>
        <end position="212"/>
    </location>
</feature>
<accession>A0AAV1I256</accession>
<dbReference type="Proteomes" id="UP001314263">
    <property type="component" value="Unassembled WGS sequence"/>
</dbReference>